<keyword evidence="2" id="KW-1185">Reference proteome</keyword>
<protein>
    <submittedName>
        <fullName evidence="1">Uncharacterized protein</fullName>
    </submittedName>
</protein>
<reference evidence="1 2" key="1">
    <citation type="journal article" date="2019" name="Nat. Ecol. Evol.">
        <title>Megaphylogeny resolves global patterns of mushroom evolution.</title>
        <authorList>
            <person name="Varga T."/>
            <person name="Krizsan K."/>
            <person name="Foldi C."/>
            <person name="Dima B."/>
            <person name="Sanchez-Garcia M."/>
            <person name="Sanchez-Ramirez S."/>
            <person name="Szollosi G.J."/>
            <person name="Szarkandi J.G."/>
            <person name="Papp V."/>
            <person name="Albert L."/>
            <person name="Andreopoulos W."/>
            <person name="Angelini C."/>
            <person name="Antonin V."/>
            <person name="Barry K.W."/>
            <person name="Bougher N.L."/>
            <person name="Buchanan P."/>
            <person name="Buyck B."/>
            <person name="Bense V."/>
            <person name="Catcheside P."/>
            <person name="Chovatia M."/>
            <person name="Cooper J."/>
            <person name="Damon W."/>
            <person name="Desjardin D."/>
            <person name="Finy P."/>
            <person name="Geml J."/>
            <person name="Haridas S."/>
            <person name="Hughes K."/>
            <person name="Justo A."/>
            <person name="Karasinski D."/>
            <person name="Kautmanova I."/>
            <person name="Kiss B."/>
            <person name="Kocsube S."/>
            <person name="Kotiranta H."/>
            <person name="LaButti K.M."/>
            <person name="Lechner B.E."/>
            <person name="Liimatainen K."/>
            <person name="Lipzen A."/>
            <person name="Lukacs Z."/>
            <person name="Mihaltcheva S."/>
            <person name="Morgado L.N."/>
            <person name="Niskanen T."/>
            <person name="Noordeloos M.E."/>
            <person name="Ohm R.A."/>
            <person name="Ortiz-Santana B."/>
            <person name="Ovrebo C."/>
            <person name="Racz N."/>
            <person name="Riley R."/>
            <person name="Savchenko A."/>
            <person name="Shiryaev A."/>
            <person name="Soop K."/>
            <person name="Spirin V."/>
            <person name="Szebenyi C."/>
            <person name="Tomsovsky M."/>
            <person name="Tulloss R.E."/>
            <person name="Uehling J."/>
            <person name="Grigoriev I.V."/>
            <person name="Vagvolgyi C."/>
            <person name="Papp T."/>
            <person name="Martin F.M."/>
            <person name="Miettinen O."/>
            <person name="Hibbett D.S."/>
            <person name="Nagy L.G."/>
        </authorList>
    </citation>
    <scope>NUCLEOTIDE SEQUENCE [LARGE SCALE GENOMIC DNA]</scope>
    <source>
        <strain evidence="1 2">OMC1185</strain>
    </source>
</reference>
<sequence>MPFWKDTGMPLGRIVTPVACHRWEAEAEGGDAKPGGSVEWDGCHYGNRPSKRRTTDKRYLPEGYGIFIESWTVLIGGGQKSHWYDVHATAILQHGRSRFDFLISISTGGLTTDDGLPVQGDDARHGSPILGQHAASRLDQHHGAAGVPVWEQNKSPRDAALLSPFLAPIPLPETDDRWSVRAGKVQPSSVSPSSHTVAAVDNPQDVVQMKFGSSSVKYLTSALDG</sequence>
<organism evidence="1 2">
    <name type="scientific">Heliocybe sulcata</name>
    <dbReference type="NCBI Taxonomy" id="5364"/>
    <lineage>
        <taxon>Eukaryota</taxon>
        <taxon>Fungi</taxon>
        <taxon>Dikarya</taxon>
        <taxon>Basidiomycota</taxon>
        <taxon>Agaricomycotina</taxon>
        <taxon>Agaricomycetes</taxon>
        <taxon>Gloeophyllales</taxon>
        <taxon>Gloeophyllaceae</taxon>
        <taxon>Heliocybe</taxon>
    </lineage>
</organism>
<gene>
    <name evidence="1" type="ORF">OE88DRAFT_1647976</name>
</gene>
<accession>A0A5C3MQI4</accession>
<dbReference type="Proteomes" id="UP000305948">
    <property type="component" value="Unassembled WGS sequence"/>
</dbReference>
<evidence type="ECO:0000313" key="2">
    <source>
        <dbReference type="Proteomes" id="UP000305948"/>
    </source>
</evidence>
<name>A0A5C3MQI4_9AGAM</name>
<evidence type="ECO:0000313" key="1">
    <source>
        <dbReference type="EMBL" id="TFK47075.1"/>
    </source>
</evidence>
<dbReference type="EMBL" id="ML213525">
    <property type="protein sequence ID" value="TFK47075.1"/>
    <property type="molecule type" value="Genomic_DNA"/>
</dbReference>
<dbReference type="AlphaFoldDB" id="A0A5C3MQI4"/>
<proteinExistence type="predicted"/>